<dbReference type="InterPro" id="IPR039417">
    <property type="entry name" value="Peptidase_C1A_papain-like"/>
</dbReference>
<proteinExistence type="inferred from homology"/>
<dbReference type="Gene3D" id="3.90.70.10">
    <property type="entry name" value="Cysteine proteinases"/>
    <property type="match status" value="1"/>
</dbReference>
<dbReference type="InterPro" id="IPR038765">
    <property type="entry name" value="Papain-like_cys_pep_sf"/>
</dbReference>
<evidence type="ECO:0000259" key="5">
    <source>
        <dbReference type="SMART" id="SM00198"/>
    </source>
</evidence>
<dbReference type="PROSITE" id="PS00139">
    <property type="entry name" value="THIOL_PROTEASE_CYS"/>
    <property type="match status" value="1"/>
</dbReference>
<accession>A0A914R9I9</accession>
<evidence type="ECO:0000256" key="1">
    <source>
        <dbReference type="ARBA" id="ARBA00008455"/>
    </source>
</evidence>
<dbReference type="Proteomes" id="UP000887578">
    <property type="component" value="Unplaced"/>
</dbReference>
<dbReference type="GO" id="GO:0006508">
    <property type="term" value="P:proteolysis"/>
    <property type="evidence" value="ECO:0007669"/>
    <property type="project" value="UniProtKB-KW"/>
</dbReference>
<organism evidence="7 8">
    <name type="scientific">Panagrolaimus davidi</name>
    <dbReference type="NCBI Taxonomy" id="227884"/>
    <lineage>
        <taxon>Eukaryota</taxon>
        <taxon>Metazoa</taxon>
        <taxon>Ecdysozoa</taxon>
        <taxon>Nematoda</taxon>
        <taxon>Chromadorea</taxon>
        <taxon>Rhabditida</taxon>
        <taxon>Tylenchina</taxon>
        <taxon>Panagrolaimomorpha</taxon>
        <taxon>Panagrolaimoidea</taxon>
        <taxon>Panagrolaimidae</taxon>
        <taxon>Panagrolaimus</taxon>
    </lineage>
</organism>
<dbReference type="Gene3D" id="3.40.33.10">
    <property type="entry name" value="CAP"/>
    <property type="match status" value="1"/>
</dbReference>
<dbReference type="SMART" id="SM00198">
    <property type="entry name" value="SCP"/>
    <property type="match status" value="1"/>
</dbReference>
<dbReference type="SUPFAM" id="SSF54001">
    <property type="entry name" value="Cysteine proteinases"/>
    <property type="match status" value="1"/>
</dbReference>
<keyword evidence="3" id="KW-0378">Hydrolase</keyword>
<dbReference type="PROSITE" id="PS00640">
    <property type="entry name" value="THIOL_PROTEASE_ASN"/>
    <property type="match status" value="1"/>
</dbReference>
<dbReference type="InterPro" id="IPR025661">
    <property type="entry name" value="Pept_asp_AS"/>
</dbReference>
<reference evidence="8" key="1">
    <citation type="submission" date="2022-11" db="UniProtKB">
        <authorList>
            <consortium name="WormBaseParasite"/>
        </authorList>
    </citation>
    <scope>IDENTIFICATION</scope>
</reference>
<keyword evidence="7" id="KW-1185">Reference proteome</keyword>
<dbReference type="CDD" id="cd02248">
    <property type="entry name" value="Peptidase_C1A"/>
    <property type="match status" value="1"/>
</dbReference>
<dbReference type="InterPro" id="IPR013128">
    <property type="entry name" value="Peptidase_C1A"/>
</dbReference>
<dbReference type="InterPro" id="IPR000169">
    <property type="entry name" value="Pept_cys_AS"/>
</dbReference>
<evidence type="ECO:0000313" key="8">
    <source>
        <dbReference type="WBParaSite" id="PDA_v2.g8302.t1"/>
    </source>
</evidence>
<dbReference type="InterPro" id="IPR000668">
    <property type="entry name" value="Peptidase_C1A_C"/>
</dbReference>
<dbReference type="SUPFAM" id="SSF55797">
    <property type="entry name" value="PR-1-like"/>
    <property type="match status" value="1"/>
</dbReference>
<dbReference type="GO" id="GO:0008234">
    <property type="term" value="F:cysteine-type peptidase activity"/>
    <property type="evidence" value="ECO:0007669"/>
    <property type="project" value="UniProtKB-KW"/>
</dbReference>
<evidence type="ECO:0000256" key="4">
    <source>
        <dbReference type="ARBA" id="ARBA00022807"/>
    </source>
</evidence>
<keyword evidence="4" id="KW-0788">Thiol protease</keyword>
<protein>
    <submittedName>
        <fullName evidence="8">Uncharacterized protein</fullName>
    </submittedName>
</protein>
<feature type="domain" description="Peptidase C1A papain C-terminal" evidence="6">
    <location>
        <begin position="130"/>
        <end position="338"/>
    </location>
</feature>
<dbReference type="PRINTS" id="PR00705">
    <property type="entry name" value="PAPAIN"/>
</dbReference>
<dbReference type="AlphaFoldDB" id="A0A914R9I9"/>
<dbReference type="WBParaSite" id="PDA_v2.g8302.t1">
    <property type="protein sequence ID" value="PDA_v2.g8302.t1"/>
    <property type="gene ID" value="PDA_v2.g8302"/>
</dbReference>
<dbReference type="InterPro" id="IPR014044">
    <property type="entry name" value="CAP_dom"/>
</dbReference>
<evidence type="ECO:0000313" key="7">
    <source>
        <dbReference type="Proteomes" id="UP000887578"/>
    </source>
</evidence>
<sequence>MVSVFILCNSIVLFLVFAINIAFALNLQEILDFKDPDVQEFSNLITKHHRRHRFKIDDAGEVKRRLGHFRKSKDLIQRFRNKHKNAKFRLNKFSLMSKEEKQQHFGVVLSNRAKSRATRSAIDNVVDTFAPAAFDFRSYGKVTPIKNQAQCGSCWAFSTAAVIESQYLLRLNQSLDLSEQFLVNCNSGAHKCNGGDVIQALDFVKANGIANETCQPYTGKSDLCTTKCSTQKYYISGYHDFGLDESTYAKQLYNYGPATVIIYVPEEFMSYDTGILDMPAAECMQDNLGLHAMVLVGYTEDYWIIRNSWDTDWGEQGYVRVKRGQNFCSLNLEVVAPFLNVSMPLTTKAAAAATTTPTTTKATTKGTTIKSATVTQKPAAVTTTTTTVKTTTTTAKSTTTAATKAITTIPSTMKGCPGGNGLTTMNDVTRNYALKIFNEKRSEVAKGLFKMGNGNYAPAGKNIKRLIYNCTLEASAQKYANTCEKSYLPNTFNSILAFSKAINISNALDQSLSHLFAFNISVQKSNATVSSGIGYFAYDDAISIGCGFSTRDCFSATTKAVLVCAVTPIPISETLPIYIIDSSCVFNSDCTKPGYNKCDYNLRLCYA</sequence>
<dbReference type="SMART" id="SM00645">
    <property type="entry name" value="Pept_C1"/>
    <property type="match status" value="1"/>
</dbReference>
<evidence type="ECO:0000256" key="2">
    <source>
        <dbReference type="ARBA" id="ARBA00022670"/>
    </source>
</evidence>
<dbReference type="InterPro" id="IPR035940">
    <property type="entry name" value="CAP_sf"/>
</dbReference>
<dbReference type="CDD" id="cd05380">
    <property type="entry name" value="CAP_euk"/>
    <property type="match status" value="1"/>
</dbReference>
<evidence type="ECO:0000256" key="3">
    <source>
        <dbReference type="ARBA" id="ARBA00022801"/>
    </source>
</evidence>
<dbReference type="Pfam" id="PF00112">
    <property type="entry name" value="Peptidase_C1"/>
    <property type="match status" value="1"/>
</dbReference>
<evidence type="ECO:0000259" key="6">
    <source>
        <dbReference type="SMART" id="SM00645"/>
    </source>
</evidence>
<feature type="domain" description="SCP" evidence="5">
    <location>
        <begin position="428"/>
        <end position="573"/>
    </location>
</feature>
<name>A0A914R9I9_9BILA</name>
<keyword evidence="2" id="KW-0645">Protease</keyword>
<comment type="similarity">
    <text evidence="1">Belongs to the peptidase C1 family.</text>
</comment>
<dbReference type="PANTHER" id="PTHR12411">
    <property type="entry name" value="CYSTEINE PROTEASE FAMILY C1-RELATED"/>
    <property type="match status" value="1"/>
</dbReference>